<evidence type="ECO:0000256" key="5">
    <source>
        <dbReference type="SAM" id="MobiDB-lite"/>
    </source>
</evidence>
<feature type="region of interest" description="Disordered" evidence="5">
    <location>
        <begin position="77"/>
        <end position="173"/>
    </location>
</feature>
<dbReference type="PANTHER" id="PTHR30238">
    <property type="entry name" value="MEMBRANE BOUND PREDICTED REDOX MODULATOR"/>
    <property type="match status" value="1"/>
</dbReference>
<evidence type="ECO:0000256" key="1">
    <source>
        <dbReference type="ARBA" id="ARBA00004141"/>
    </source>
</evidence>
<dbReference type="InterPro" id="IPR005496">
    <property type="entry name" value="Integral_membrane_TerC"/>
</dbReference>
<evidence type="ECO:0000256" key="4">
    <source>
        <dbReference type="ARBA" id="ARBA00023136"/>
    </source>
</evidence>
<comment type="subcellular location">
    <subcellularLocation>
        <location evidence="1">Membrane</location>
        <topology evidence="1">Multi-pass membrane protein</topology>
    </subcellularLocation>
</comment>
<keyword evidence="3 6" id="KW-1133">Transmembrane helix</keyword>
<evidence type="ECO:0000256" key="2">
    <source>
        <dbReference type="ARBA" id="ARBA00022692"/>
    </source>
</evidence>
<reference evidence="7 8" key="1">
    <citation type="submission" date="2024-09" db="EMBL/GenBank/DDBJ databases">
        <title>Chromosome-scale assembly of Riccia fluitans.</title>
        <authorList>
            <person name="Paukszto L."/>
            <person name="Sawicki J."/>
            <person name="Karawczyk K."/>
            <person name="Piernik-Szablinska J."/>
            <person name="Szczecinska M."/>
            <person name="Mazdziarz M."/>
        </authorList>
    </citation>
    <scope>NUCLEOTIDE SEQUENCE [LARGE SCALE GENOMIC DNA]</scope>
    <source>
        <strain evidence="7">Rf_01</strain>
        <tissue evidence="7">Aerial parts of the thallus</tissue>
    </source>
</reference>
<feature type="compositionally biased region" description="Polar residues" evidence="5">
    <location>
        <begin position="135"/>
        <end position="149"/>
    </location>
</feature>
<keyword evidence="8" id="KW-1185">Reference proteome</keyword>
<protein>
    <submittedName>
        <fullName evidence="7">Uncharacterized protein</fullName>
    </submittedName>
</protein>
<feature type="transmembrane region" description="Helical" evidence="6">
    <location>
        <begin position="303"/>
        <end position="323"/>
    </location>
</feature>
<dbReference type="Proteomes" id="UP001605036">
    <property type="component" value="Unassembled WGS sequence"/>
</dbReference>
<dbReference type="Pfam" id="PF03741">
    <property type="entry name" value="TerC"/>
    <property type="match status" value="1"/>
</dbReference>
<gene>
    <name evidence="7" type="ORF">R1flu_024514</name>
</gene>
<keyword evidence="4 6" id="KW-0472">Membrane</keyword>
<dbReference type="AlphaFoldDB" id="A0ABD1XV95"/>
<accession>A0ABD1XV95</accession>
<dbReference type="InterPro" id="IPR022369">
    <property type="entry name" value="Integral_membrane_TerC_rswitch"/>
</dbReference>
<organism evidence="7 8">
    <name type="scientific">Riccia fluitans</name>
    <dbReference type="NCBI Taxonomy" id="41844"/>
    <lineage>
        <taxon>Eukaryota</taxon>
        <taxon>Viridiplantae</taxon>
        <taxon>Streptophyta</taxon>
        <taxon>Embryophyta</taxon>
        <taxon>Marchantiophyta</taxon>
        <taxon>Marchantiopsida</taxon>
        <taxon>Marchantiidae</taxon>
        <taxon>Marchantiales</taxon>
        <taxon>Ricciaceae</taxon>
        <taxon>Riccia</taxon>
    </lineage>
</organism>
<evidence type="ECO:0000256" key="3">
    <source>
        <dbReference type="ARBA" id="ARBA00022989"/>
    </source>
</evidence>
<dbReference type="GO" id="GO:0016020">
    <property type="term" value="C:membrane"/>
    <property type="evidence" value="ECO:0007669"/>
    <property type="project" value="UniProtKB-SubCell"/>
</dbReference>
<evidence type="ECO:0000313" key="7">
    <source>
        <dbReference type="EMBL" id="KAL2612822.1"/>
    </source>
</evidence>
<dbReference type="EMBL" id="JBHFFA010000007">
    <property type="protein sequence ID" value="KAL2612822.1"/>
    <property type="molecule type" value="Genomic_DNA"/>
</dbReference>
<keyword evidence="2 6" id="KW-0812">Transmembrane</keyword>
<feature type="transmembrane region" description="Helical" evidence="6">
    <location>
        <begin position="269"/>
        <end position="291"/>
    </location>
</feature>
<evidence type="ECO:0000256" key="6">
    <source>
        <dbReference type="SAM" id="Phobius"/>
    </source>
</evidence>
<feature type="compositionally biased region" description="Basic and acidic residues" evidence="5">
    <location>
        <begin position="77"/>
        <end position="109"/>
    </location>
</feature>
<dbReference type="NCBIfam" id="TIGR03718">
    <property type="entry name" value="R_switched_Alx"/>
    <property type="match status" value="1"/>
</dbReference>
<comment type="caution">
    <text evidence="7">The sequence shown here is derived from an EMBL/GenBank/DDBJ whole genome shotgun (WGS) entry which is preliminary data.</text>
</comment>
<proteinExistence type="predicted"/>
<dbReference type="PANTHER" id="PTHR30238:SF0">
    <property type="entry name" value="THYLAKOID MEMBRANE PROTEIN TERC, CHLOROPLASTIC"/>
    <property type="match status" value="1"/>
</dbReference>
<sequence>MAGSVCSSALRCASSSQQYHFSANRGWRGCAYLKPSAVPAVSRHVCHGLCSNTNSFRLSARSVPYGISRGVSSRSLHVRDAAESGDGDRRTSVSTEENKIETASENERGAHHKGSLLHSPETNDGLADFGEENKGNNNRSLLHNPQTNDAVPDSRVESNGATGIVDDEASGENVEGARLRLEESIGSAVVEAAEKVAEVAVEVVSETVEVAVQTVSTVGEIVDPPLEEEPVLDQGVALKTVAFWVSAAVAFGTVVGFKEGTSKASEFFAGYLLEQSLSVDNLFVFVLIFNYFRVPYAYQSRVLTYGIAGAVVFRATMIGLGIASLERFEALNLLFAAILIFSSVKLFTESEEEDDDLSNNFIVKMCRKVLPVTSSYDGNRFLTVTDGVTKATPLLLTLVVVELSDIAFAVDSIPAVFGVTRDPFIVFSSNMFAILGLRSLYTIISGSMAELQYLQPSVGVVLGFIGVKMVCEYFGFHVPTEASLGVVAAVLGVGVALSLKENPKED</sequence>
<feature type="transmembrane region" description="Helical" evidence="6">
    <location>
        <begin position="236"/>
        <end position="257"/>
    </location>
</feature>
<evidence type="ECO:0000313" key="8">
    <source>
        <dbReference type="Proteomes" id="UP001605036"/>
    </source>
</evidence>
<name>A0ABD1XV95_9MARC</name>